<dbReference type="GO" id="GO:0003960">
    <property type="term" value="F:quinone reductase (NADPH) activity"/>
    <property type="evidence" value="ECO:0007669"/>
    <property type="project" value="UniProtKB-EC"/>
</dbReference>
<dbReference type="FunFam" id="3.40.50.720:FF:000053">
    <property type="entry name" value="Quinone oxidoreductase 1"/>
    <property type="match status" value="1"/>
</dbReference>
<dbReference type="CDD" id="cd05286">
    <property type="entry name" value="QOR2"/>
    <property type="match status" value="1"/>
</dbReference>
<dbReference type="AlphaFoldDB" id="A0A172WP45"/>
<dbReference type="SUPFAM" id="SSF50129">
    <property type="entry name" value="GroES-like"/>
    <property type="match status" value="1"/>
</dbReference>
<sequence>MSQRIQFSQHGGPEVLEQVDVPVAAPGAGEVRVRNHAIGLNFIDTYFRSGLYAPPSLPSGLGTEGAGVIEALGEGVDEFEVGDRVAYATGPLGSYGEHHTLPARHLVKLPESVSFEQAASVMLKGLTTQYLLRQTYELKAGETILFHAAAGGVGSIACQWAKAIGARLIGVVGSAEKAERAKSLGAWETIDRTQEDIVQRVLELTDGQKCPVVYDSVGKSSWDVSLDCVAPRGLLVSFGNASGAVTGVNLGVLAQKGSLYVTRPTLAGYATSAERLRGMAAELFEMIASGQIKVETGQRYPLADAAEAQRQLAAGKTTGSTILLP</sequence>
<reference evidence="7 8" key="1">
    <citation type="submission" date="2016-05" db="EMBL/GenBank/DDBJ databases">
        <title>Genome sequence of Pseudomonas stutzeri 273 and identification of the exopolysaccharide biosynthesis locus.</title>
        <authorList>
            <person name="Wu S."/>
            <person name="Sun C."/>
        </authorList>
    </citation>
    <scope>NUCLEOTIDE SEQUENCE [LARGE SCALE GENOMIC DNA]</scope>
    <source>
        <strain evidence="7 8">273</strain>
    </source>
</reference>
<dbReference type="Proteomes" id="UP000077787">
    <property type="component" value="Chromosome"/>
</dbReference>
<dbReference type="NCBIfam" id="NF008024">
    <property type="entry name" value="PRK10754.1"/>
    <property type="match status" value="1"/>
</dbReference>
<dbReference type="PANTHER" id="PTHR48106">
    <property type="entry name" value="QUINONE OXIDOREDUCTASE PIG3-RELATED"/>
    <property type="match status" value="1"/>
</dbReference>
<dbReference type="InterPro" id="IPR047618">
    <property type="entry name" value="QOR-like"/>
</dbReference>
<dbReference type="SUPFAM" id="SSF51735">
    <property type="entry name" value="NAD(P)-binding Rossmann-fold domains"/>
    <property type="match status" value="1"/>
</dbReference>
<feature type="domain" description="Enoyl reductase (ER)" evidence="6">
    <location>
        <begin position="11"/>
        <end position="323"/>
    </location>
</feature>
<dbReference type="PANTHER" id="PTHR48106:SF13">
    <property type="entry name" value="QUINONE OXIDOREDUCTASE-RELATED"/>
    <property type="match status" value="1"/>
</dbReference>
<protein>
    <recommendedName>
        <fullName evidence="4">NADPH:quinone reductase</fullName>
        <ecNumber evidence="4">1.6.5.5</ecNumber>
    </recommendedName>
</protein>
<evidence type="ECO:0000256" key="5">
    <source>
        <dbReference type="ARBA" id="ARBA00048980"/>
    </source>
</evidence>
<dbReference type="InterPro" id="IPR013149">
    <property type="entry name" value="ADH-like_C"/>
</dbReference>
<evidence type="ECO:0000313" key="7">
    <source>
        <dbReference type="EMBL" id="ANF25059.1"/>
    </source>
</evidence>
<dbReference type="GO" id="GO:0070402">
    <property type="term" value="F:NADPH binding"/>
    <property type="evidence" value="ECO:0007669"/>
    <property type="project" value="TreeGrafter"/>
</dbReference>
<dbReference type="SMART" id="SM00829">
    <property type="entry name" value="PKS_ER"/>
    <property type="match status" value="1"/>
</dbReference>
<evidence type="ECO:0000256" key="3">
    <source>
        <dbReference type="ARBA" id="ARBA00023002"/>
    </source>
</evidence>
<accession>A0A172WP45</accession>
<dbReference type="eggNOG" id="COG0604">
    <property type="taxonomic scope" value="Bacteria"/>
</dbReference>
<keyword evidence="2" id="KW-0521">NADP</keyword>
<dbReference type="GO" id="GO:0005829">
    <property type="term" value="C:cytosol"/>
    <property type="evidence" value="ECO:0007669"/>
    <property type="project" value="TreeGrafter"/>
</dbReference>
<dbReference type="Pfam" id="PF00107">
    <property type="entry name" value="ADH_zinc_N"/>
    <property type="match status" value="1"/>
</dbReference>
<organism evidence="7 8">
    <name type="scientific">Stutzerimonas stutzeri</name>
    <name type="common">Pseudomonas stutzeri</name>
    <dbReference type="NCBI Taxonomy" id="316"/>
    <lineage>
        <taxon>Bacteria</taxon>
        <taxon>Pseudomonadati</taxon>
        <taxon>Pseudomonadota</taxon>
        <taxon>Gammaproteobacteria</taxon>
        <taxon>Pseudomonadales</taxon>
        <taxon>Pseudomonadaceae</taxon>
        <taxon>Stutzerimonas</taxon>
    </lineage>
</organism>
<dbReference type="EMBL" id="CP015641">
    <property type="protein sequence ID" value="ANF25059.1"/>
    <property type="molecule type" value="Genomic_DNA"/>
</dbReference>
<name>A0A172WP45_STUST</name>
<evidence type="ECO:0000313" key="8">
    <source>
        <dbReference type="Proteomes" id="UP000077787"/>
    </source>
</evidence>
<dbReference type="RefSeq" id="WP_045422916.1">
    <property type="nucleotide sequence ID" value="NZ_CP015641.1"/>
</dbReference>
<comment type="catalytic activity">
    <reaction evidence="5">
        <text>2 a quinone + NADPH + H(+) = 2 a 1,4-benzosemiquinone + NADP(+)</text>
        <dbReference type="Rhea" id="RHEA:14269"/>
        <dbReference type="ChEBI" id="CHEBI:15378"/>
        <dbReference type="ChEBI" id="CHEBI:57783"/>
        <dbReference type="ChEBI" id="CHEBI:58349"/>
        <dbReference type="ChEBI" id="CHEBI:132124"/>
        <dbReference type="ChEBI" id="CHEBI:134225"/>
        <dbReference type="EC" id="1.6.5.5"/>
    </reaction>
</comment>
<dbReference type="Gene3D" id="3.90.180.10">
    <property type="entry name" value="Medium-chain alcohol dehydrogenases, catalytic domain"/>
    <property type="match status" value="1"/>
</dbReference>
<proteinExistence type="inferred from homology"/>
<dbReference type="Pfam" id="PF08240">
    <property type="entry name" value="ADH_N"/>
    <property type="match status" value="1"/>
</dbReference>
<dbReference type="OrthoDB" id="9805883at2"/>
<dbReference type="Gene3D" id="3.40.50.720">
    <property type="entry name" value="NAD(P)-binding Rossmann-like Domain"/>
    <property type="match status" value="1"/>
</dbReference>
<evidence type="ECO:0000256" key="1">
    <source>
        <dbReference type="ARBA" id="ARBA00010371"/>
    </source>
</evidence>
<keyword evidence="3" id="KW-0560">Oxidoreductase</keyword>
<dbReference type="InterPro" id="IPR011032">
    <property type="entry name" value="GroES-like_sf"/>
</dbReference>
<evidence type="ECO:0000256" key="4">
    <source>
        <dbReference type="ARBA" id="ARBA00038919"/>
    </source>
</evidence>
<dbReference type="InterPro" id="IPR002364">
    <property type="entry name" value="Quin_OxRdtase/zeta-crystal_CS"/>
</dbReference>
<comment type="similarity">
    <text evidence="1">Belongs to the zinc-containing alcohol dehydrogenase family. Quinone oxidoreductase subfamily.</text>
</comment>
<dbReference type="PROSITE" id="PS01162">
    <property type="entry name" value="QOR_ZETA_CRYSTAL"/>
    <property type="match status" value="1"/>
</dbReference>
<dbReference type="InterPro" id="IPR036291">
    <property type="entry name" value="NAD(P)-bd_dom_sf"/>
</dbReference>
<evidence type="ECO:0000256" key="2">
    <source>
        <dbReference type="ARBA" id="ARBA00022857"/>
    </source>
</evidence>
<dbReference type="GO" id="GO:0035925">
    <property type="term" value="F:mRNA 3'-UTR AU-rich region binding"/>
    <property type="evidence" value="ECO:0007669"/>
    <property type="project" value="TreeGrafter"/>
</dbReference>
<dbReference type="GO" id="GO:0008270">
    <property type="term" value="F:zinc ion binding"/>
    <property type="evidence" value="ECO:0007669"/>
    <property type="project" value="InterPro"/>
</dbReference>
<evidence type="ECO:0000259" key="6">
    <source>
        <dbReference type="SMART" id="SM00829"/>
    </source>
</evidence>
<dbReference type="InterPro" id="IPR013154">
    <property type="entry name" value="ADH-like_N"/>
</dbReference>
<dbReference type="InterPro" id="IPR020843">
    <property type="entry name" value="ER"/>
</dbReference>
<gene>
    <name evidence="7" type="ORF">PS273GM_07770</name>
</gene>
<dbReference type="EC" id="1.6.5.5" evidence="4"/>